<dbReference type="PANTHER" id="PTHR21669">
    <property type="entry name" value="CAPZ-INTERACTING PROTEIN AND RELATED PROTEINS"/>
    <property type="match status" value="1"/>
</dbReference>
<accession>A0AAV4H1E7</accession>
<proteinExistence type="predicted"/>
<feature type="region of interest" description="Disordered" evidence="2">
    <location>
        <begin position="238"/>
        <end position="257"/>
    </location>
</feature>
<dbReference type="EMBL" id="BMAT01001755">
    <property type="protein sequence ID" value="GFR91992.1"/>
    <property type="molecule type" value="Genomic_DNA"/>
</dbReference>
<feature type="compositionally biased region" description="Polar residues" evidence="2">
    <location>
        <begin position="1"/>
        <end position="11"/>
    </location>
</feature>
<evidence type="ECO:0000313" key="6">
    <source>
        <dbReference type="Proteomes" id="UP000762676"/>
    </source>
</evidence>
<dbReference type="GO" id="GO:0005634">
    <property type="term" value="C:nucleus"/>
    <property type="evidence" value="ECO:0007669"/>
    <property type="project" value="TreeGrafter"/>
</dbReference>
<name>A0AAV4H1E7_9GAST</name>
<dbReference type="Pfam" id="PF14075">
    <property type="entry name" value="UBN_AB"/>
    <property type="match status" value="1"/>
</dbReference>
<feature type="region of interest" description="Disordered" evidence="2">
    <location>
        <begin position="157"/>
        <end position="188"/>
    </location>
</feature>
<feature type="compositionally biased region" description="Basic residues" evidence="2">
    <location>
        <begin position="222"/>
        <end position="233"/>
    </location>
</feature>
<reference evidence="5 6" key="1">
    <citation type="journal article" date="2021" name="Elife">
        <title>Chloroplast acquisition without the gene transfer in kleptoplastic sea slugs, Plakobranchus ocellatus.</title>
        <authorList>
            <person name="Maeda T."/>
            <person name="Takahashi S."/>
            <person name="Yoshida T."/>
            <person name="Shimamura S."/>
            <person name="Takaki Y."/>
            <person name="Nagai Y."/>
            <person name="Toyoda A."/>
            <person name="Suzuki Y."/>
            <person name="Arimoto A."/>
            <person name="Ishii H."/>
            <person name="Satoh N."/>
            <person name="Nishiyama T."/>
            <person name="Hasebe M."/>
            <person name="Maruyama T."/>
            <person name="Minagawa J."/>
            <person name="Obokata J."/>
            <person name="Shigenobu S."/>
        </authorList>
    </citation>
    <scope>NUCLEOTIDE SEQUENCE [LARGE SCALE GENOMIC DNA]</scope>
</reference>
<feature type="compositionally biased region" description="Basic and acidic residues" evidence="2">
    <location>
        <begin position="485"/>
        <end position="502"/>
    </location>
</feature>
<dbReference type="InterPro" id="IPR026947">
    <property type="entry name" value="UBN_middle_dom"/>
</dbReference>
<evidence type="ECO:0000256" key="1">
    <source>
        <dbReference type="ARBA" id="ARBA00022553"/>
    </source>
</evidence>
<dbReference type="PANTHER" id="PTHR21669:SF28">
    <property type="entry name" value="YEMANUCLEIN"/>
    <property type="match status" value="1"/>
</dbReference>
<feature type="compositionally biased region" description="Basic and acidic residues" evidence="2">
    <location>
        <begin position="333"/>
        <end position="358"/>
    </location>
</feature>
<sequence length="747" mass="81769">MSNLKRIQLTSVDPPKKDNKPKRKAKTFRFELSLGESNAETCPEYSFAELIKNEKPAASDDPFNDDVDMAEVAAIAQRFEAKYGPKSAYSGKKKRTREMDDYYDLGDGYDIDDPFIDNTEAYDEVVPSTLTTKHGGFYINQGQLDFRSLSDDSFQAFTSPAKAPTGKKKKKNVLNSDSEEETGESLAKKFKAMKRKKLLESKALEKKRKKLSDGTDGESLIKKKKKKNPQKLMKKLSRLRESYGQSPSPASPGAILTPSTTAMSIQSTTTAPATATTATTNGVDTAAQQPQATVQTISSTATPVVVTSTTSATSTEPLISNGGESTVVPGLDSEEKSGAVSETMRDESSSKSGDEGRGDQQSGDKITQLPAQLPVEMFNSIERLKKCAKGSTEGKCKFFTAEVNKLLLEIEIGSYGLAWGSRTAIFGHLGDHLPCGKPALLRRAKKLHENQEEEQLREPTQRLKKAIDEVMPALQEQYRQELLKAKAEAERSVTTDGPKEEASTESEEEETKQEAATKKPKRPKRIFSWTKETRQYLKNVVVLKMKGYKSFKSRNQTAVEYIKAFLDTTIRQLWPPGWMQTRTLLKESRMCHEELAKTISTPQNKEKAVPPSGKPWPSVSSESNTTTGVVAAATSRPSAQPHVSKTEDMVEISSQSEQETERVVPQSKDLGSRDVVRTGGDTIVVDLPGSSPSVVPSTRPLGPSSSSPKLSLPPVEVIDITDSPVKSSPTHSTISQSLIAGDKIPAT</sequence>
<keyword evidence="1" id="KW-0597">Phosphoprotein</keyword>
<feature type="non-terminal residue" evidence="5">
    <location>
        <position position="747"/>
    </location>
</feature>
<keyword evidence="6" id="KW-1185">Reference proteome</keyword>
<dbReference type="AlphaFoldDB" id="A0AAV4H1E7"/>
<evidence type="ECO:0000256" key="2">
    <source>
        <dbReference type="SAM" id="MobiDB-lite"/>
    </source>
</evidence>
<feature type="region of interest" description="Disordered" evidence="2">
    <location>
        <begin position="602"/>
        <end position="747"/>
    </location>
</feature>
<feature type="region of interest" description="Disordered" evidence="2">
    <location>
        <begin position="302"/>
        <end position="370"/>
    </location>
</feature>
<protein>
    <submittedName>
        <fullName evidence="5">Ubinuclein-2</fullName>
    </submittedName>
</protein>
<dbReference type="Proteomes" id="UP000762676">
    <property type="component" value="Unassembled WGS sequence"/>
</dbReference>
<feature type="compositionally biased region" description="Polar residues" evidence="2">
    <location>
        <begin position="724"/>
        <end position="738"/>
    </location>
</feature>
<feature type="region of interest" description="Disordered" evidence="2">
    <location>
        <begin position="1"/>
        <end position="25"/>
    </location>
</feature>
<feature type="region of interest" description="Disordered" evidence="2">
    <location>
        <begin position="201"/>
        <end position="233"/>
    </location>
</feature>
<feature type="region of interest" description="Disordered" evidence="2">
    <location>
        <begin position="485"/>
        <end position="525"/>
    </location>
</feature>
<dbReference type="GO" id="GO:0006325">
    <property type="term" value="P:chromatin organization"/>
    <property type="evidence" value="ECO:0007669"/>
    <property type="project" value="TreeGrafter"/>
</dbReference>
<comment type="caution">
    <text evidence="5">The sequence shown here is derived from an EMBL/GenBank/DDBJ whole genome shotgun (WGS) entry which is preliminary data.</text>
</comment>
<gene>
    <name evidence="5" type="ORF">ElyMa_000857600</name>
</gene>
<organism evidence="5 6">
    <name type="scientific">Elysia marginata</name>
    <dbReference type="NCBI Taxonomy" id="1093978"/>
    <lineage>
        <taxon>Eukaryota</taxon>
        <taxon>Metazoa</taxon>
        <taxon>Spiralia</taxon>
        <taxon>Lophotrochozoa</taxon>
        <taxon>Mollusca</taxon>
        <taxon>Gastropoda</taxon>
        <taxon>Heterobranchia</taxon>
        <taxon>Euthyneura</taxon>
        <taxon>Panpulmonata</taxon>
        <taxon>Sacoglossa</taxon>
        <taxon>Placobranchoidea</taxon>
        <taxon>Plakobranchidae</taxon>
        <taxon>Elysia</taxon>
    </lineage>
</organism>
<evidence type="ECO:0000313" key="5">
    <source>
        <dbReference type="EMBL" id="GFR91992.1"/>
    </source>
</evidence>
<evidence type="ECO:0000259" key="3">
    <source>
        <dbReference type="Pfam" id="PF08729"/>
    </source>
</evidence>
<feature type="compositionally biased region" description="Low complexity" evidence="2">
    <location>
        <begin position="302"/>
        <end position="315"/>
    </location>
</feature>
<feature type="domain" description="Ubinuclein middle" evidence="4">
    <location>
        <begin position="369"/>
        <end position="586"/>
    </location>
</feature>
<feature type="compositionally biased region" description="Polar residues" evidence="2">
    <location>
        <begin position="618"/>
        <end position="628"/>
    </location>
</feature>
<dbReference type="Pfam" id="PF08729">
    <property type="entry name" value="HUN"/>
    <property type="match status" value="1"/>
</dbReference>
<feature type="compositionally biased region" description="Low complexity" evidence="2">
    <location>
        <begin position="700"/>
        <end position="714"/>
    </location>
</feature>
<feature type="domain" description="Hpc2-related" evidence="3">
    <location>
        <begin position="94"/>
        <end position="145"/>
    </location>
</feature>
<dbReference type="InterPro" id="IPR014840">
    <property type="entry name" value="HRD"/>
</dbReference>
<evidence type="ECO:0000259" key="4">
    <source>
        <dbReference type="Pfam" id="PF14075"/>
    </source>
</evidence>